<reference evidence="9" key="2">
    <citation type="submission" date="2021-02" db="EMBL/GenBank/DDBJ databases">
        <authorList>
            <person name="Kimball J.A."/>
            <person name="Haas M.W."/>
            <person name="Macchietto M."/>
            <person name="Kono T."/>
            <person name="Duquette J."/>
            <person name="Shao M."/>
        </authorList>
    </citation>
    <scope>NUCLEOTIDE SEQUENCE</scope>
    <source>
        <tissue evidence="9">Fresh leaf tissue</tissue>
    </source>
</reference>
<evidence type="ECO:0000256" key="5">
    <source>
        <dbReference type="ARBA" id="ARBA00022577"/>
    </source>
</evidence>
<dbReference type="EMBL" id="JAAALK010000283">
    <property type="protein sequence ID" value="KAG8075707.1"/>
    <property type="molecule type" value="Genomic_DNA"/>
</dbReference>
<keyword evidence="6 8" id="KW-0732">Signal</keyword>
<evidence type="ECO:0000256" key="3">
    <source>
        <dbReference type="ARBA" id="ARBA00022525"/>
    </source>
</evidence>
<keyword evidence="4" id="KW-0929">Antimicrobial</keyword>
<proteinExistence type="inferred from homology"/>
<keyword evidence="7" id="KW-0611">Plant defense</keyword>
<comment type="caution">
    <text evidence="9">The sequence shown here is derived from an EMBL/GenBank/DDBJ whole genome shotgun (WGS) entry which is preliminary data.</text>
</comment>
<comment type="subcellular location">
    <subcellularLocation>
        <location evidence="1">Secreted</location>
    </subcellularLocation>
</comment>
<evidence type="ECO:0000256" key="6">
    <source>
        <dbReference type="ARBA" id="ARBA00022729"/>
    </source>
</evidence>
<evidence type="ECO:0000256" key="4">
    <source>
        <dbReference type="ARBA" id="ARBA00022529"/>
    </source>
</evidence>
<dbReference type="Pfam" id="PF10868">
    <property type="entry name" value="Defensin_like"/>
    <property type="match status" value="1"/>
</dbReference>
<evidence type="ECO:0000256" key="1">
    <source>
        <dbReference type="ARBA" id="ARBA00004613"/>
    </source>
</evidence>
<keyword evidence="5" id="KW-0295">Fungicide</keyword>
<name>A0A8J5VL58_ZIZPA</name>
<keyword evidence="10" id="KW-1185">Reference proteome</keyword>
<dbReference type="PANTHER" id="PTHR34453:SF3">
    <property type="entry name" value="DEFENSIN-LIKE (DEFL) FAMILY PROTEIN-RELATED"/>
    <property type="match status" value="1"/>
</dbReference>
<dbReference type="GO" id="GO:0050832">
    <property type="term" value="P:defense response to fungus"/>
    <property type="evidence" value="ECO:0007669"/>
    <property type="project" value="UniProtKB-KW"/>
</dbReference>
<evidence type="ECO:0000313" key="10">
    <source>
        <dbReference type="Proteomes" id="UP000729402"/>
    </source>
</evidence>
<dbReference type="OrthoDB" id="1855918at2759"/>
<dbReference type="PANTHER" id="PTHR34453">
    <property type="entry name" value="DEFENSIN-LIKE (DEFL) FAMILY PROTEIN-RELATED"/>
    <property type="match status" value="1"/>
</dbReference>
<feature type="chain" id="PRO_5035207714" description="Knottin scorpion toxin-like domain-containing protein" evidence="8">
    <location>
        <begin position="26"/>
        <end position="80"/>
    </location>
</feature>
<reference evidence="9" key="1">
    <citation type="journal article" date="2021" name="bioRxiv">
        <title>Whole Genome Assembly and Annotation of Northern Wild Rice, Zizania palustris L., Supports a Whole Genome Duplication in the Zizania Genus.</title>
        <authorList>
            <person name="Haas M."/>
            <person name="Kono T."/>
            <person name="Macchietto M."/>
            <person name="Millas R."/>
            <person name="McGilp L."/>
            <person name="Shao M."/>
            <person name="Duquette J."/>
            <person name="Hirsch C.N."/>
            <person name="Kimball J."/>
        </authorList>
    </citation>
    <scope>NUCLEOTIDE SEQUENCE</scope>
    <source>
        <tissue evidence="9">Fresh leaf tissue</tissue>
    </source>
</reference>
<dbReference type="GO" id="GO:0005576">
    <property type="term" value="C:extracellular region"/>
    <property type="evidence" value="ECO:0007669"/>
    <property type="project" value="UniProtKB-SubCell"/>
</dbReference>
<evidence type="ECO:0000256" key="8">
    <source>
        <dbReference type="SAM" id="SignalP"/>
    </source>
</evidence>
<accession>A0A8J5VL58</accession>
<dbReference type="AlphaFoldDB" id="A0A8J5VL58"/>
<evidence type="ECO:0000256" key="7">
    <source>
        <dbReference type="ARBA" id="ARBA00022821"/>
    </source>
</evidence>
<organism evidence="9 10">
    <name type="scientific">Zizania palustris</name>
    <name type="common">Northern wild rice</name>
    <dbReference type="NCBI Taxonomy" id="103762"/>
    <lineage>
        <taxon>Eukaryota</taxon>
        <taxon>Viridiplantae</taxon>
        <taxon>Streptophyta</taxon>
        <taxon>Embryophyta</taxon>
        <taxon>Tracheophyta</taxon>
        <taxon>Spermatophyta</taxon>
        <taxon>Magnoliopsida</taxon>
        <taxon>Liliopsida</taxon>
        <taxon>Poales</taxon>
        <taxon>Poaceae</taxon>
        <taxon>BOP clade</taxon>
        <taxon>Oryzoideae</taxon>
        <taxon>Oryzeae</taxon>
        <taxon>Zizaniinae</taxon>
        <taxon>Zizania</taxon>
    </lineage>
</organism>
<dbReference type="GO" id="GO:0031640">
    <property type="term" value="P:killing of cells of another organism"/>
    <property type="evidence" value="ECO:0007669"/>
    <property type="project" value="UniProtKB-KW"/>
</dbReference>
<evidence type="ECO:0008006" key="11">
    <source>
        <dbReference type="Google" id="ProtNLM"/>
    </source>
</evidence>
<gene>
    <name evidence="9" type="ORF">GUJ93_ZPchr0006g40885</name>
</gene>
<protein>
    <recommendedName>
        <fullName evidence="11">Knottin scorpion toxin-like domain-containing protein</fullName>
    </recommendedName>
</protein>
<keyword evidence="3" id="KW-0964">Secreted</keyword>
<evidence type="ECO:0000313" key="9">
    <source>
        <dbReference type="EMBL" id="KAG8075707.1"/>
    </source>
</evidence>
<dbReference type="Proteomes" id="UP000729402">
    <property type="component" value="Unassembled WGS sequence"/>
</dbReference>
<feature type="signal peptide" evidence="8">
    <location>
        <begin position="1"/>
        <end position="25"/>
    </location>
</feature>
<sequence length="80" mass="8420">MARFGACAAATIALLVLALVASASSEAPSCCEDFHSWGDGGEYKGCGPELSDPCNSWCQSQCRGGECKLRGDLHYCHCLC</sequence>
<dbReference type="InterPro" id="IPR022618">
    <property type="entry name" value="Defensin-like_20-28"/>
</dbReference>
<evidence type="ECO:0000256" key="2">
    <source>
        <dbReference type="ARBA" id="ARBA00006722"/>
    </source>
</evidence>
<comment type="similarity">
    <text evidence="2">Belongs to the DEFL family.</text>
</comment>